<evidence type="ECO:0000256" key="3">
    <source>
        <dbReference type="PROSITE-ProRule" id="PRU00339"/>
    </source>
</evidence>
<feature type="transmembrane region" description="Helical" evidence="5">
    <location>
        <begin position="273"/>
        <end position="292"/>
    </location>
</feature>
<feature type="transmembrane region" description="Helical" evidence="5">
    <location>
        <begin position="338"/>
        <end position="358"/>
    </location>
</feature>
<feature type="transmembrane region" description="Helical" evidence="5">
    <location>
        <begin position="313"/>
        <end position="332"/>
    </location>
</feature>
<feature type="repeat" description="TPR" evidence="3">
    <location>
        <begin position="4"/>
        <end position="37"/>
    </location>
</feature>
<gene>
    <name evidence="6" type="ORF">BST97_15480</name>
</gene>
<dbReference type="InterPro" id="IPR051685">
    <property type="entry name" value="Ycf3/AcsC/BcsC/TPR_MFPF"/>
</dbReference>
<dbReference type="Gene3D" id="1.25.40.10">
    <property type="entry name" value="Tetratricopeptide repeat domain"/>
    <property type="match status" value="1"/>
</dbReference>
<evidence type="ECO:0000256" key="1">
    <source>
        <dbReference type="ARBA" id="ARBA00022737"/>
    </source>
</evidence>
<dbReference type="SUPFAM" id="SSF48452">
    <property type="entry name" value="TPR-like"/>
    <property type="match status" value="1"/>
</dbReference>
<feature type="repeat" description="TPR" evidence="3">
    <location>
        <begin position="174"/>
        <end position="207"/>
    </location>
</feature>
<evidence type="ECO:0000313" key="7">
    <source>
        <dbReference type="Proteomes" id="UP000193431"/>
    </source>
</evidence>
<evidence type="ECO:0000313" key="6">
    <source>
        <dbReference type="EMBL" id="ARN79273.1"/>
    </source>
</evidence>
<dbReference type="SMART" id="SM00028">
    <property type="entry name" value="TPR"/>
    <property type="match status" value="6"/>
</dbReference>
<evidence type="ECO:0000256" key="4">
    <source>
        <dbReference type="SAM" id="MobiDB-lite"/>
    </source>
</evidence>
<name>A0A1W6MNS9_9FLAO</name>
<sequence length="419" mass="48011">MSSIDVFYDRALLLYQQDRYEQSLEHLGQALSQDPNSIACLHLMAEVQLAMDRPKDANQSIDSAIGLAPDIDVLYSTKAKIMIDVNRYDEAESLLKQAIELNPANPYNISLLAQISLSRKRYKEAEELSDRALALDPENLLALNTKSTAQLKQNKRQEAEETMRGALGENPENSYTHATYGWNRLESGDHKTALSHFREALRYNPNNEYAQAGMMQALQARYFVYRWFLRYQFWIGNMAAKYQWGFIIGFYLLTRVIDWVSQHVPFLEPILTPLVILMGLVALSTWLIGPVSQLLFRFNPFAEHLLSPEEKRSVWFTGVLLLLMVMSFVAFFVTASYLFIAIAGYCLILIIPWSHFYLPTKPKYMMPLASFLMTAVAILAIYETIQSRELLNTFATSFLIAFVGFQFLVNAVMIKRDNI</sequence>
<keyword evidence="5" id="KW-0812">Transmembrane</keyword>
<feature type="transmembrane region" description="Helical" evidence="5">
    <location>
        <begin position="365"/>
        <end position="382"/>
    </location>
</feature>
<keyword evidence="2 3" id="KW-0802">TPR repeat</keyword>
<organism evidence="6 7">
    <name type="scientific">Nonlabens spongiae</name>
    <dbReference type="NCBI Taxonomy" id="331648"/>
    <lineage>
        <taxon>Bacteria</taxon>
        <taxon>Pseudomonadati</taxon>
        <taxon>Bacteroidota</taxon>
        <taxon>Flavobacteriia</taxon>
        <taxon>Flavobacteriales</taxon>
        <taxon>Flavobacteriaceae</taxon>
        <taxon>Nonlabens</taxon>
    </lineage>
</organism>
<keyword evidence="5" id="KW-1133">Transmembrane helix</keyword>
<reference evidence="6 7" key="1">
    <citation type="submission" date="2016-11" db="EMBL/GenBank/DDBJ databases">
        <title>Trade-off between light-utilization and light-protection in marine flavobacteria.</title>
        <authorList>
            <person name="Kumagai Y."/>
        </authorList>
    </citation>
    <scope>NUCLEOTIDE SEQUENCE [LARGE SCALE GENOMIC DNA]</scope>
    <source>
        <strain evidence="6 7">JCM 13191</strain>
    </source>
</reference>
<dbReference type="Proteomes" id="UP000193431">
    <property type="component" value="Chromosome"/>
</dbReference>
<feature type="region of interest" description="Disordered" evidence="4">
    <location>
        <begin position="151"/>
        <end position="172"/>
    </location>
</feature>
<keyword evidence="5" id="KW-0472">Membrane</keyword>
<accession>A0A1W6MNS9</accession>
<evidence type="ECO:0000256" key="5">
    <source>
        <dbReference type="SAM" id="Phobius"/>
    </source>
</evidence>
<keyword evidence="7" id="KW-1185">Reference proteome</keyword>
<evidence type="ECO:0000256" key="2">
    <source>
        <dbReference type="ARBA" id="ARBA00022803"/>
    </source>
</evidence>
<dbReference type="OrthoDB" id="1489995at2"/>
<dbReference type="InterPro" id="IPR019734">
    <property type="entry name" value="TPR_rpt"/>
</dbReference>
<dbReference type="PANTHER" id="PTHR44943:SF4">
    <property type="entry name" value="TPR REPEAT-CONTAINING PROTEIN MJ0798"/>
    <property type="match status" value="1"/>
</dbReference>
<dbReference type="PROSITE" id="PS50005">
    <property type="entry name" value="TPR"/>
    <property type="match status" value="4"/>
</dbReference>
<feature type="repeat" description="TPR" evidence="3">
    <location>
        <begin position="72"/>
        <end position="105"/>
    </location>
</feature>
<feature type="transmembrane region" description="Helical" evidence="5">
    <location>
        <begin position="231"/>
        <end position="253"/>
    </location>
</feature>
<keyword evidence="1" id="KW-0677">Repeat</keyword>
<dbReference type="PANTHER" id="PTHR44943">
    <property type="entry name" value="CELLULOSE SYNTHASE OPERON PROTEIN C"/>
    <property type="match status" value="1"/>
</dbReference>
<proteinExistence type="predicted"/>
<feature type="transmembrane region" description="Helical" evidence="5">
    <location>
        <begin position="394"/>
        <end position="414"/>
    </location>
</feature>
<dbReference type="Pfam" id="PF12895">
    <property type="entry name" value="ANAPC3"/>
    <property type="match status" value="1"/>
</dbReference>
<feature type="repeat" description="TPR" evidence="3">
    <location>
        <begin position="106"/>
        <end position="139"/>
    </location>
</feature>
<dbReference type="RefSeq" id="WP_085768077.1">
    <property type="nucleotide sequence ID" value="NZ_CP019344.1"/>
</dbReference>
<dbReference type="EMBL" id="CP019344">
    <property type="protein sequence ID" value="ARN79273.1"/>
    <property type="molecule type" value="Genomic_DNA"/>
</dbReference>
<protein>
    <submittedName>
        <fullName evidence="6">Uncharacterized protein</fullName>
    </submittedName>
</protein>
<dbReference type="STRING" id="331648.BST97_15480"/>
<dbReference type="InterPro" id="IPR011990">
    <property type="entry name" value="TPR-like_helical_dom_sf"/>
</dbReference>
<dbReference type="Pfam" id="PF14559">
    <property type="entry name" value="TPR_19"/>
    <property type="match status" value="1"/>
</dbReference>
<dbReference type="AlphaFoldDB" id="A0A1W6MNS9"/>